<evidence type="ECO:0000256" key="1">
    <source>
        <dbReference type="SAM" id="MobiDB-lite"/>
    </source>
</evidence>
<dbReference type="AlphaFoldDB" id="A0A5M8PYQ7"/>
<evidence type="ECO:0000313" key="2">
    <source>
        <dbReference type="EMBL" id="KAA6414891.1"/>
    </source>
</evidence>
<feature type="region of interest" description="Disordered" evidence="1">
    <location>
        <begin position="38"/>
        <end position="68"/>
    </location>
</feature>
<comment type="caution">
    <text evidence="2">The sequence shown here is derived from an EMBL/GenBank/DDBJ whole genome shotgun (WGS) entry which is preliminary data.</text>
</comment>
<dbReference type="EMBL" id="VXIT01000002">
    <property type="protein sequence ID" value="KAA6414891.1"/>
    <property type="molecule type" value="Genomic_DNA"/>
</dbReference>
<accession>A0A5M8PYQ7</accession>
<feature type="compositionally biased region" description="Basic and acidic residues" evidence="1">
    <location>
        <begin position="38"/>
        <end position="54"/>
    </location>
</feature>
<organism evidence="2 3">
    <name type="scientific">Lasallia pustulata</name>
    <dbReference type="NCBI Taxonomy" id="136370"/>
    <lineage>
        <taxon>Eukaryota</taxon>
        <taxon>Fungi</taxon>
        <taxon>Dikarya</taxon>
        <taxon>Ascomycota</taxon>
        <taxon>Pezizomycotina</taxon>
        <taxon>Lecanoromycetes</taxon>
        <taxon>OSLEUM clade</taxon>
        <taxon>Umbilicariomycetidae</taxon>
        <taxon>Umbilicariales</taxon>
        <taxon>Umbilicariaceae</taxon>
        <taxon>Lasallia</taxon>
    </lineage>
</organism>
<sequence length="105" mass="11938">MKAPMKTPTTRKDIRSLAVHLPSRPLTERKSKAMFERRISMDSKRRANVARRESAVTSGNARALPHPTGAVLAQPSRTKILIKYRTDPLFENIKTQAPRTHYTKT</sequence>
<reference evidence="2 3" key="1">
    <citation type="submission" date="2019-09" db="EMBL/GenBank/DDBJ databases">
        <title>The hologenome of the rock-dwelling lichen Lasallia pustulata.</title>
        <authorList>
            <person name="Greshake Tzovaras B."/>
            <person name="Segers F."/>
            <person name="Bicker A."/>
            <person name="Dal Grande F."/>
            <person name="Otte J."/>
            <person name="Hankeln T."/>
            <person name="Schmitt I."/>
            <person name="Ebersberger I."/>
        </authorList>
    </citation>
    <scope>NUCLEOTIDE SEQUENCE [LARGE SCALE GENOMIC DNA]</scope>
    <source>
        <strain evidence="2">A1-1</strain>
    </source>
</reference>
<gene>
    <name evidence="2" type="ORF">FRX48_01641</name>
</gene>
<evidence type="ECO:0000313" key="3">
    <source>
        <dbReference type="Proteomes" id="UP000324767"/>
    </source>
</evidence>
<dbReference type="Proteomes" id="UP000324767">
    <property type="component" value="Unassembled WGS sequence"/>
</dbReference>
<name>A0A5M8PYQ7_9LECA</name>
<proteinExistence type="predicted"/>
<protein>
    <submittedName>
        <fullName evidence="2">Uncharacterized protein</fullName>
    </submittedName>
</protein>